<dbReference type="RefSeq" id="WP_054358866.1">
    <property type="nucleotide sequence ID" value="NZ_LJYW01000001.1"/>
</dbReference>
<dbReference type="AlphaFoldDB" id="A0A0P6W305"/>
<dbReference type="Gene3D" id="1.20.120.530">
    <property type="entry name" value="GntR ligand-binding domain-like"/>
    <property type="match status" value="1"/>
</dbReference>
<reference evidence="5 6" key="1">
    <citation type="submission" date="2015-09" db="EMBL/GenBank/DDBJ databases">
        <authorList>
            <person name="Jackson K.R."/>
            <person name="Lunt B.L."/>
            <person name="Fisher J.N.B."/>
            <person name="Gardner A.V."/>
            <person name="Bailey M.E."/>
            <person name="Deus L.M."/>
            <person name="Earl A.S."/>
            <person name="Gibby P.D."/>
            <person name="Hartmann K.A."/>
            <person name="Liu J.E."/>
            <person name="Manci A.M."/>
            <person name="Nielsen D.A."/>
            <person name="Solomon M.B."/>
            <person name="Breakwell D.P."/>
            <person name="Burnett S.H."/>
            <person name="Grose J.H."/>
        </authorList>
    </citation>
    <scope>NUCLEOTIDE SEQUENCE [LARGE SCALE GENOMIC DNA]</scope>
    <source>
        <strain evidence="5 6">16</strain>
    </source>
</reference>
<dbReference type="SMART" id="SM00895">
    <property type="entry name" value="FCD"/>
    <property type="match status" value="1"/>
</dbReference>
<sequence>MSEDDVSTAEPGGNLSALAYRAIAGLIRSHDLRSGEAIVEAKLAEALAISRTPIREALQRLEGEGLIVKTAGRSYMVRRVTLTEYLQSLRVREILEPEAAAAAIGRISSEAIAEVRAAIDALSKAPAYSRDAHWTCDAQLHNLFVDACGNEIMAAMIRSLRATTHLFEIARLQDRLTPDNTEHVAILDALAAADAKAARKATQQHLRSLYKFAVEVLG</sequence>
<dbReference type="STRING" id="665126.ABB55_11135"/>
<proteinExistence type="predicted"/>
<evidence type="ECO:0000313" key="5">
    <source>
        <dbReference type="EMBL" id="KPL52703.1"/>
    </source>
</evidence>
<dbReference type="InterPro" id="IPR036388">
    <property type="entry name" value="WH-like_DNA-bd_sf"/>
</dbReference>
<evidence type="ECO:0000313" key="6">
    <source>
        <dbReference type="Proteomes" id="UP000048984"/>
    </source>
</evidence>
<dbReference type="SUPFAM" id="SSF46785">
    <property type="entry name" value="Winged helix' DNA-binding domain"/>
    <property type="match status" value="1"/>
</dbReference>
<protein>
    <submittedName>
        <fullName evidence="5">GntR family transcriptional regulator</fullName>
    </submittedName>
</protein>
<dbReference type="PROSITE" id="PS50949">
    <property type="entry name" value="HTH_GNTR"/>
    <property type="match status" value="1"/>
</dbReference>
<dbReference type="EMBL" id="LJYW01000001">
    <property type="protein sequence ID" value="KPL52703.1"/>
    <property type="molecule type" value="Genomic_DNA"/>
</dbReference>
<dbReference type="GO" id="GO:0003677">
    <property type="term" value="F:DNA binding"/>
    <property type="evidence" value="ECO:0007669"/>
    <property type="project" value="UniProtKB-KW"/>
</dbReference>
<keyword evidence="1" id="KW-0805">Transcription regulation</keyword>
<organism evidence="5 6">
    <name type="scientific">Prosthecodimorpha hirschii</name>
    <dbReference type="NCBI Taxonomy" id="665126"/>
    <lineage>
        <taxon>Bacteria</taxon>
        <taxon>Pseudomonadati</taxon>
        <taxon>Pseudomonadota</taxon>
        <taxon>Alphaproteobacteria</taxon>
        <taxon>Hyphomicrobiales</taxon>
        <taxon>Ancalomicrobiaceae</taxon>
        <taxon>Prosthecodimorpha</taxon>
    </lineage>
</organism>
<evidence type="ECO:0000259" key="4">
    <source>
        <dbReference type="PROSITE" id="PS50949"/>
    </source>
</evidence>
<dbReference type="SMART" id="SM00345">
    <property type="entry name" value="HTH_GNTR"/>
    <property type="match status" value="1"/>
</dbReference>
<keyword evidence="3" id="KW-0804">Transcription</keyword>
<dbReference type="Pfam" id="PF00392">
    <property type="entry name" value="GntR"/>
    <property type="match status" value="1"/>
</dbReference>
<dbReference type="SUPFAM" id="SSF48008">
    <property type="entry name" value="GntR ligand-binding domain-like"/>
    <property type="match status" value="1"/>
</dbReference>
<evidence type="ECO:0000256" key="3">
    <source>
        <dbReference type="ARBA" id="ARBA00023163"/>
    </source>
</evidence>
<dbReference type="Pfam" id="PF07729">
    <property type="entry name" value="FCD"/>
    <property type="match status" value="1"/>
</dbReference>
<accession>A0A0P6W305</accession>
<dbReference type="PANTHER" id="PTHR43537">
    <property type="entry name" value="TRANSCRIPTIONAL REGULATOR, GNTR FAMILY"/>
    <property type="match status" value="1"/>
</dbReference>
<dbReference type="Proteomes" id="UP000048984">
    <property type="component" value="Unassembled WGS sequence"/>
</dbReference>
<keyword evidence="6" id="KW-1185">Reference proteome</keyword>
<name>A0A0P6W305_9HYPH</name>
<gene>
    <name evidence="5" type="ORF">ABB55_11135</name>
</gene>
<feature type="domain" description="HTH gntR-type" evidence="4">
    <location>
        <begin position="13"/>
        <end position="80"/>
    </location>
</feature>
<dbReference type="InterPro" id="IPR000524">
    <property type="entry name" value="Tscrpt_reg_HTH_GntR"/>
</dbReference>
<dbReference type="CDD" id="cd07377">
    <property type="entry name" value="WHTH_GntR"/>
    <property type="match status" value="1"/>
</dbReference>
<dbReference type="InterPro" id="IPR036390">
    <property type="entry name" value="WH_DNA-bd_sf"/>
</dbReference>
<keyword evidence="2" id="KW-0238">DNA-binding</keyword>
<comment type="caution">
    <text evidence="5">The sequence shown here is derived from an EMBL/GenBank/DDBJ whole genome shotgun (WGS) entry which is preliminary data.</text>
</comment>
<dbReference type="InterPro" id="IPR008920">
    <property type="entry name" value="TF_FadR/GntR_C"/>
</dbReference>
<reference evidence="5 6" key="2">
    <citation type="submission" date="2015-10" db="EMBL/GenBank/DDBJ databases">
        <title>Draft Genome Sequence of Prosthecomicrobium hirschii ATCC 27832.</title>
        <authorList>
            <person name="Daniel J."/>
            <person name="Givan S.A."/>
            <person name="Brun Y.V."/>
            <person name="Brown P.J."/>
        </authorList>
    </citation>
    <scope>NUCLEOTIDE SEQUENCE [LARGE SCALE GENOMIC DNA]</scope>
    <source>
        <strain evidence="5 6">16</strain>
    </source>
</reference>
<evidence type="ECO:0000256" key="2">
    <source>
        <dbReference type="ARBA" id="ARBA00023125"/>
    </source>
</evidence>
<dbReference type="PRINTS" id="PR00035">
    <property type="entry name" value="HTHGNTR"/>
</dbReference>
<dbReference type="GO" id="GO:0003700">
    <property type="term" value="F:DNA-binding transcription factor activity"/>
    <property type="evidence" value="ECO:0007669"/>
    <property type="project" value="InterPro"/>
</dbReference>
<dbReference type="Gene3D" id="1.10.10.10">
    <property type="entry name" value="Winged helix-like DNA-binding domain superfamily/Winged helix DNA-binding domain"/>
    <property type="match status" value="1"/>
</dbReference>
<dbReference type="InterPro" id="IPR011711">
    <property type="entry name" value="GntR_C"/>
</dbReference>
<evidence type="ECO:0000256" key="1">
    <source>
        <dbReference type="ARBA" id="ARBA00023015"/>
    </source>
</evidence>
<dbReference type="PANTHER" id="PTHR43537:SF24">
    <property type="entry name" value="GLUCONATE OPERON TRANSCRIPTIONAL REPRESSOR"/>
    <property type="match status" value="1"/>
</dbReference>